<reference evidence="2 3" key="1">
    <citation type="journal article" date="2019" name="Mol. Biol. Evol.">
        <title>Blast fungal genomes show frequent chromosomal changes, gene gains and losses, and effector gene turnover.</title>
        <authorList>
            <person name="Gomez Luciano L.B."/>
            <person name="Jason Tsai I."/>
            <person name="Chuma I."/>
            <person name="Tosa Y."/>
            <person name="Chen Y.H."/>
            <person name="Li J.Y."/>
            <person name="Li M.Y."/>
            <person name="Jade Lu M.Y."/>
            <person name="Nakayashiki H."/>
            <person name="Li W.H."/>
        </authorList>
    </citation>
    <scope>NUCLEOTIDE SEQUENCE [LARGE SCALE GENOMIC DNA]</scope>
    <source>
        <strain evidence="2">MZ5-1-6</strain>
    </source>
</reference>
<dbReference type="PANTHER" id="PTHR43157">
    <property type="entry name" value="PHOSPHATIDYLINOSITOL-GLYCAN BIOSYNTHESIS CLASS F PROTEIN-RELATED"/>
    <property type="match status" value="1"/>
</dbReference>
<dbReference type="AlphaFoldDB" id="A0A4P7N8H6"/>
<gene>
    <name evidence="2" type="ORF">PoMZ_02500</name>
</gene>
<evidence type="ECO:0000313" key="3">
    <source>
        <dbReference type="Proteomes" id="UP000294847"/>
    </source>
</evidence>
<dbReference type="Gene3D" id="3.40.50.720">
    <property type="entry name" value="NAD(P)-binding Rossmann-like Domain"/>
    <property type="match status" value="1"/>
</dbReference>
<name>A0A4P7N8H6_PYROR</name>
<evidence type="ECO:0000256" key="1">
    <source>
        <dbReference type="ARBA" id="ARBA00023002"/>
    </source>
</evidence>
<dbReference type="PRINTS" id="PR00081">
    <property type="entry name" value="GDHRDH"/>
</dbReference>
<accession>A0A4P7N8H6</accession>
<organism evidence="2 3">
    <name type="scientific">Pyricularia oryzae</name>
    <name type="common">Rice blast fungus</name>
    <name type="synonym">Magnaporthe oryzae</name>
    <dbReference type="NCBI Taxonomy" id="318829"/>
    <lineage>
        <taxon>Eukaryota</taxon>
        <taxon>Fungi</taxon>
        <taxon>Dikarya</taxon>
        <taxon>Ascomycota</taxon>
        <taxon>Pezizomycotina</taxon>
        <taxon>Sordariomycetes</taxon>
        <taxon>Sordariomycetidae</taxon>
        <taxon>Magnaporthales</taxon>
        <taxon>Pyriculariaceae</taxon>
        <taxon>Pyricularia</taxon>
    </lineage>
</organism>
<dbReference type="EMBL" id="CP034205">
    <property type="protein sequence ID" value="QBZ57571.1"/>
    <property type="molecule type" value="Genomic_DNA"/>
</dbReference>
<dbReference type="InterPro" id="IPR036291">
    <property type="entry name" value="NAD(P)-bd_dom_sf"/>
</dbReference>
<proteinExistence type="predicted"/>
<dbReference type="SUPFAM" id="SSF51735">
    <property type="entry name" value="NAD(P)-binding Rossmann-fold domains"/>
    <property type="match status" value="1"/>
</dbReference>
<evidence type="ECO:0000313" key="2">
    <source>
        <dbReference type="EMBL" id="QBZ57571.1"/>
    </source>
</evidence>
<dbReference type="Proteomes" id="UP000294847">
    <property type="component" value="Chromosome 2"/>
</dbReference>
<dbReference type="InterPro" id="IPR002347">
    <property type="entry name" value="SDR_fam"/>
</dbReference>
<dbReference type="Pfam" id="PF00106">
    <property type="entry name" value="adh_short"/>
    <property type="match status" value="1"/>
</dbReference>
<protein>
    <submittedName>
        <fullName evidence="2">Uncharacterized protein</fullName>
    </submittedName>
</protein>
<dbReference type="GO" id="GO:0016491">
    <property type="term" value="F:oxidoreductase activity"/>
    <property type="evidence" value="ECO:0007669"/>
    <property type="project" value="UniProtKB-KW"/>
</dbReference>
<dbReference type="PANTHER" id="PTHR43157:SF22">
    <property type="entry name" value="SHORT-CHAIN DEHYDROGENASE_REDUCTASE PHMF"/>
    <property type="match status" value="1"/>
</dbReference>
<keyword evidence="1" id="KW-0560">Oxidoreductase</keyword>
<sequence length="349" mass="37871">MSVPSFITAPEFEGGPPQGLSIPFRLRWSKTHPPKEPIVTFKGRTVLVTGANTGLGFEAAVKYAAFGADKIILAVRSIEKGEEAKKRIVERTGRDATDISVLKLDLGEYSSVKDFVSALHEVTPTLDVALLNAGLGNPTYEKSSAGWEMAVQVNVLSTALLAMLLLPLLRSSAAASGAKSHLTFVNSFAHTLVPRDFPLIEGSILKTATDESSWNASSSYNIVKLLAMASVQGFARMEAGEDQQRVVVNSVCPDLCETDLGRKFTGFISSIGKAIFYYLFALSAEEGARCLIGATALGTESHGRFWHHDVLYPFGELAQDQALMKRTWNEIIEAVGRDEPQMLQLCRTS</sequence>